<dbReference type="Proteomes" id="UP000494040">
    <property type="component" value="Unassembled WGS sequence"/>
</dbReference>
<evidence type="ECO:0000256" key="9">
    <source>
        <dbReference type="ARBA" id="ARBA00023224"/>
    </source>
</evidence>
<evidence type="ECO:0000256" key="2">
    <source>
        <dbReference type="ARBA" id="ARBA00022475"/>
    </source>
</evidence>
<comment type="subcellular location">
    <subcellularLocation>
        <location evidence="1 10">Cell membrane</location>
        <topology evidence="1 10">Multi-pass membrane protein</topology>
    </subcellularLocation>
</comment>
<dbReference type="EnsemblMetazoa" id="XM_014407013.1">
    <property type="protein sequence ID" value="XP_014262499.1"/>
    <property type="gene ID" value="LOC106674366"/>
</dbReference>
<feature type="transmembrane region" description="Helical" evidence="10">
    <location>
        <begin position="70"/>
        <end position="89"/>
    </location>
</feature>
<keyword evidence="8 10" id="KW-0675">Receptor</keyword>
<evidence type="ECO:0000256" key="5">
    <source>
        <dbReference type="ARBA" id="ARBA00022725"/>
    </source>
</evidence>
<dbReference type="PANTHER" id="PTHR21137:SF35">
    <property type="entry name" value="ODORANT RECEPTOR 19A-RELATED"/>
    <property type="match status" value="1"/>
</dbReference>
<dbReference type="OMA" id="EWLRINY"/>
<keyword evidence="6 10" id="KW-1133">Transmembrane helix</keyword>
<evidence type="ECO:0000256" key="4">
    <source>
        <dbReference type="ARBA" id="ARBA00022692"/>
    </source>
</evidence>
<dbReference type="PANTHER" id="PTHR21137">
    <property type="entry name" value="ODORANT RECEPTOR"/>
    <property type="match status" value="1"/>
</dbReference>
<dbReference type="GO" id="GO:0005886">
    <property type="term" value="C:plasma membrane"/>
    <property type="evidence" value="ECO:0007669"/>
    <property type="project" value="UniProtKB-SubCell"/>
</dbReference>
<sequence length="373" mass="43602">MAVDVKSVQTPSQRIYAFAIIGGMGYNPRKKNPLAVYCYVSAITFYLFPSIIGSFCHVFSDDTSAMRVEAFQITCSVLNILFRHLNVLLRIRFVMRMVEELDEMWAEMIGENIIPDEFVKVDARLKRFMVSNLVFYLAPMTLIVAEWLRINYGLSAEEIRWLYPISTPFPNEWVYSVFLAQLLVSLVVLMSDAGSINILYGATLYIGHFLNCLQEMVKTRENFDERIFKFHIKILRQVSYYNNFFSASCFFVVLVNGFEVSVRIYRAMTNEGNDFLQNAIFSLVLLFPPFVISYCGSHLWSQNEILFLQTYQNEWYVQTIKRKKELWFLMKIASRPVTFHFHDLCTFGMPQFTSFCQGILSYIALLKFFLNER</sequence>
<organism evidence="11 12">
    <name type="scientific">Cimex lectularius</name>
    <name type="common">Bed bug</name>
    <name type="synonym">Acanthia lectularia</name>
    <dbReference type="NCBI Taxonomy" id="79782"/>
    <lineage>
        <taxon>Eukaryota</taxon>
        <taxon>Metazoa</taxon>
        <taxon>Ecdysozoa</taxon>
        <taxon>Arthropoda</taxon>
        <taxon>Hexapoda</taxon>
        <taxon>Insecta</taxon>
        <taxon>Pterygota</taxon>
        <taxon>Neoptera</taxon>
        <taxon>Paraneoptera</taxon>
        <taxon>Hemiptera</taxon>
        <taxon>Heteroptera</taxon>
        <taxon>Panheteroptera</taxon>
        <taxon>Cimicomorpha</taxon>
        <taxon>Cimicidae</taxon>
        <taxon>Cimex</taxon>
    </lineage>
</organism>
<feature type="transmembrane region" description="Helical" evidence="10">
    <location>
        <begin position="279"/>
        <end position="300"/>
    </location>
</feature>
<feature type="transmembrane region" description="Helical" evidence="10">
    <location>
        <begin position="133"/>
        <end position="153"/>
    </location>
</feature>
<feature type="transmembrane region" description="Helical" evidence="10">
    <location>
        <begin position="173"/>
        <end position="191"/>
    </location>
</feature>
<evidence type="ECO:0000256" key="10">
    <source>
        <dbReference type="RuleBase" id="RU351113"/>
    </source>
</evidence>
<keyword evidence="5 10" id="KW-0552">Olfaction</keyword>
<evidence type="ECO:0000256" key="6">
    <source>
        <dbReference type="ARBA" id="ARBA00022989"/>
    </source>
</evidence>
<evidence type="ECO:0000256" key="1">
    <source>
        <dbReference type="ARBA" id="ARBA00004651"/>
    </source>
</evidence>
<keyword evidence="2" id="KW-1003">Cell membrane</keyword>
<evidence type="ECO:0000313" key="11">
    <source>
        <dbReference type="EnsemblMetazoa" id="XP_014262499.1"/>
    </source>
</evidence>
<dbReference type="GO" id="GO:0007165">
    <property type="term" value="P:signal transduction"/>
    <property type="evidence" value="ECO:0007669"/>
    <property type="project" value="UniProtKB-KW"/>
</dbReference>
<protein>
    <recommendedName>
        <fullName evidence="10">Odorant receptor</fullName>
    </recommendedName>
</protein>
<comment type="caution">
    <text evidence="10">Lacks conserved residue(s) required for the propagation of feature annotation.</text>
</comment>
<reference evidence="11" key="1">
    <citation type="submission" date="2022-01" db="UniProtKB">
        <authorList>
            <consortium name="EnsemblMetazoa"/>
        </authorList>
    </citation>
    <scope>IDENTIFICATION</scope>
</reference>
<evidence type="ECO:0000256" key="3">
    <source>
        <dbReference type="ARBA" id="ARBA00022606"/>
    </source>
</evidence>
<evidence type="ECO:0000313" key="12">
    <source>
        <dbReference type="Proteomes" id="UP000494040"/>
    </source>
</evidence>
<keyword evidence="7 10" id="KW-0472">Membrane</keyword>
<comment type="similarity">
    <text evidence="10">Belongs to the insect chemoreceptor superfamily. Heteromeric odorant receptor channel (TC 1.A.69) family.</text>
</comment>
<keyword evidence="4 10" id="KW-0812">Transmembrane</keyword>
<proteinExistence type="inferred from homology"/>
<dbReference type="GO" id="GO:0004984">
    <property type="term" value="F:olfactory receptor activity"/>
    <property type="evidence" value="ECO:0007669"/>
    <property type="project" value="InterPro"/>
</dbReference>
<dbReference type="AlphaFoldDB" id="A0A8I6SR06"/>
<dbReference type="GO" id="GO:0005549">
    <property type="term" value="F:odorant binding"/>
    <property type="evidence" value="ECO:0007669"/>
    <property type="project" value="InterPro"/>
</dbReference>
<keyword evidence="3 10" id="KW-0716">Sensory transduction</keyword>
<keyword evidence="12" id="KW-1185">Reference proteome</keyword>
<feature type="transmembrane region" description="Helical" evidence="10">
    <location>
        <begin position="240"/>
        <end position="258"/>
    </location>
</feature>
<evidence type="ECO:0000256" key="8">
    <source>
        <dbReference type="ARBA" id="ARBA00023170"/>
    </source>
</evidence>
<accession>A0A8I6SR06</accession>
<dbReference type="Pfam" id="PF02949">
    <property type="entry name" value="7tm_6"/>
    <property type="match status" value="1"/>
</dbReference>
<name>A0A8I6SR06_CIMLE</name>
<feature type="transmembrane region" description="Helical" evidence="10">
    <location>
        <begin position="34"/>
        <end position="55"/>
    </location>
</feature>
<keyword evidence="9 10" id="KW-0807">Transducer</keyword>
<evidence type="ECO:0000256" key="7">
    <source>
        <dbReference type="ARBA" id="ARBA00023136"/>
    </source>
</evidence>
<dbReference type="KEGG" id="clec:106674366"/>
<gene>
    <name evidence="11" type="primary">106674366</name>
</gene>
<dbReference type="InterPro" id="IPR004117">
    <property type="entry name" value="7tm6_olfct_rcpt"/>
</dbReference>